<gene>
    <name evidence="3" type="ORF">FZEAL_2187</name>
</gene>
<feature type="compositionally biased region" description="Basic and acidic residues" evidence="1">
    <location>
        <begin position="411"/>
        <end position="427"/>
    </location>
</feature>
<feature type="transmembrane region" description="Helical" evidence="2">
    <location>
        <begin position="343"/>
        <end position="362"/>
    </location>
</feature>
<feature type="transmembrane region" description="Helical" evidence="2">
    <location>
        <begin position="312"/>
        <end position="331"/>
    </location>
</feature>
<protein>
    <submittedName>
        <fullName evidence="3">Uncharacterized protein</fullName>
    </submittedName>
</protein>
<feature type="region of interest" description="Disordered" evidence="1">
    <location>
        <begin position="93"/>
        <end position="133"/>
    </location>
</feature>
<name>A0A8H4XP51_9HYPO</name>
<dbReference type="EMBL" id="JABEYC010000133">
    <property type="protein sequence ID" value="KAF4982127.1"/>
    <property type="molecule type" value="Genomic_DNA"/>
</dbReference>
<comment type="caution">
    <text evidence="3">The sequence shown here is derived from an EMBL/GenBank/DDBJ whole genome shotgun (WGS) entry which is preliminary data.</text>
</comment>
<reference evidence="3" key="1">
    <citation type="journal article" date="2020" name="BMC Genomics">
        <title>Correction to: Identification and distribution of gene clusters required for synthesis of sphingolipid metabolism inhibitors in diverse species of the filamentous fungus Fusarium.</title>
        <authorList>
            <person name="Kim H.S."/>
            <person name="Lohmar J.M."/>
            <person name="Busman M."/>
            <person name="Brown D.W."/>
            <person name="Naumann T.A."/>
            <person name="Divon H.H."/>
            <person name="Lysoe E."/>
            <person name="Uhlig S."/>
            <person name="Proctor R.H."/>
        </authorList>
    </citation>
    <scope>NUCLEOTIDE SEQUENCE</scope>
    <source>
        <strain evidence="3">NRRL 22465</strain>
    </source>
</reference>
<keyword evidence="4" id="KW-1185">Reference proteome</keyword>
<accession>A0A8H4XP51</accession>
<dbReference type="Proteomes" id="UP000635477">
    <property type="component" value="Unassembled WGS sequence"/>
</dbReference>
<dbReference type="AlphaFoldDB" id="A0A8H4XP51"/>
<evidence type="ECO:0000313" key="4">
    <source>
        <dbReference type="Proteomes" id="UP000635477"/>
    </source>
</evidence>
<feature type="compositionally biased region" description="Basic and acidic residues" evidence="1">
    <location>
        <begin position="1"/>
        <end position="20"/>
    </location>
</feature>
<evidence type="ECO:0000256" key="1">
    <source>
        <dbReference type="SAM" id="MobiDB-lite"/>
    </source>
</evidence>
<organism evidence="3 4">
    <name type="scientific">Fusarium zealandicum</name>
    <dbReference type="NCBI Taxonomy" id="1053134"/>
    <lineage>
        <taxon>Eukaryota</taxon>
        <taxon>Fungi</taxon>
        <taxon>Dikarya</taxon>
        <taxon>Ascomycota</taxon>
        <taxon>Pezizomycotina</taxon>
        <taxon>Sordariomycetes</taxon>
        <taxon>Hypocreomycetidae</taxon>
        <taxon>Hypocreales</taxon>
        <taxon>Nectriaceae</taxon>
        <taxon>Fusarium</taxon>
        <taxon>Fusarium staphyleae species complex</taxon>
    </lineage>
</organism>
<keyword evidence="2" id="KW-0472">Membrane</keyword>
<dbReference type="Gene3D" id="1.20.58.340">
    <property type="entry name" value="Magnesium transport protein CorA, transmembrane region"/>
    <property type="match status" value="1"/>
</dbReference>
<keyword evidence="2" id="KW-1133">Transmembrane helix</keyword>
<reference evidence="3" key="2">
    <citation type="submission" date="2020-05" db="EMBL/GenBank/DDBJ databases">
        <authorList>
            <person name="Kim H.-S."/>
            <person name="Proctor R.H."/>
            <person name="Brown D.W."/>
        </authorList>
    </citation>
    <scope>NUCLEOTIDE SEQUENCE</scope>
    <source>
        <strain evidence="3">NRRL 22465</strain>
    </source>
</reference>
<feature type="region of interest" description="Disordered" evidence="1">
    <location>
        <begin position="1"/>
        <end position="30"/>
    </location>
</feature>
<feature type="compositionally biased region" description="Basic and acidic residues" evidence="1">
    <location>
        <begin position="102"/>
        <end position="133"/>
    </location>
</feature>
<feature type="compositionally biased region" description="Low complexity" evidence="1">
    <location>
        <begin position="394"/>
        <end position="406"/>
    </location>
</feature>
<proteinExistence type="predicted"/>
<evidence type="ECO:0000313" key="3">
    <source>
        <dbReference type="EMBL" id="KAF4982127.1"/>
    </source>
</evidence>
<feature type="region of interest" description="Disordered" evidence="1">
    <location>
        <begin position="163"/>
        <end position="193"/>
    </location>
</feature>
<sequence length="494" mass="55627">MTRHRPASEPRYRPRRRSSERGISGADKLQQMSRPYYLEWSAQNCRQKGILDAEDLREHMEAGERPGWRRMVVMRGECDMGVVLGMEMEKSRTRGWTWEFPETEKKKRSKGSEGEGNGKGDGDDDDSGGKGDDEGIRICRASLLIKNRLPILLLDGLPSQIPSRPYRPSLGSRPPSTTTHPESVSHSKRPPHRSELENALWQALVDTRPLEDLLAEIMYDAWLEALDSLPPLGDDSVDVQWTIARALETNADATRCMERRGEFSTITSADWTYLSERLQRRIQLSATIALSIQSQQARDEPPDTNSRSLDRITYLGGLLLPLTVVSGILSIEGTYGPEGSAFWVFWLASGLCSIIALLVIYADRLRTLDVWMEVAAGEVLDGLDLDNLHRHGSSSRYQASSYTSHSRSSRRRESNHSSNGDPERGEAKYTTASDGGVYVVQQRGDGSRGKAWRKKELGWLGAAKKMCGWYRWRGSPGLEFRMPGWEEKMKGLVR</sequence>
<feature type="compositionally biased region" description="Polar residues" evidence="1">
    <location>
        <begin position="174"/>
        <end position="184"/>
    </location>
</feature>
<evidence type="ECO:0000256" key="2">
    <source>
        <dbReference type="SAM" id="Phobius"/>
    </source>
</evidence>
<dbReference type="OrthoDB" id="5428055at2759"/>
<keyword evidence="2" id="KW-0812">Transmembrane</keyword>
<feature type="region of interest" description="Disordered" evidence="1">
    <location>
        <begin position="392"/>
        <end position="429"/>
    </location>
</feature>